<feature type="compositionally biased region" description="Polar residues" evidence="16">
    <location>
        <begin position="23"/>
        <end position="50"/>
    </location>
</feature>
<dbReference type="InterPro" id="IPR027925">
    <property type="entry name" value="MCM_N"/>
</dbReference>
<dbReference type="Gene3D" id="2.40.50.140">
    <property type="entry name" value="Nucleic acid-binding proteins"/>
    <property type="match status" value="1"/>
</dbReference>
<evidence type="ECO:0000256" key="12">
    <source>
        <dbReference type="ARBA" id="ARBA00047995"/>
    </source>
</evidence>
<evidence type="ECO:0000256" key="1">
    <source>
        <dbReference type="ARBA" id="ARBA00004123"/>
    </source>
</evidence>
<dbReference type="InterPro" id="IPR001208">
    <property type="entry name" value="MCM_dom"/>
</dbReference>
<comment type="catalytic activity">
    <reaction evidence="12">
        <text>ATP + H2O = ADP + phosphate + H(+)</text>
        <dbReference type="Rhea" id="RHEA:13065"/>
        <dbReference type="ChEBI" id="CHEBI:15377"/>
        <dbReference type="ChEBI" id="CHEBI:15378"/>
        <dbReference type="ChEBI" id="CHEBI:30616"/>
        <dbReference type="ChEBI" id="CHEBI:43474"/>
        <dbReference type="ChEBI" id="CHEBI:456216"/>
        <dbReference type="EC" id="3.6.4.12"/>
    </reaction>
</comment>
<dbReference type="Proteomes" id="UP000039046">
    <property type="component" value="Unassembled WGS sequence"/>
</dbReference>
<evidence type="ECO:0000256" key="6">
    <source>
        <dbReference type="ARBA" id="ARBA00022741"/>
    </source>
</evidence>
<evidence type="ECO:0000256" key="2">
    <source>
        <dbReference type="ARBA" id="ARBA00008010"/>
    </source>
</evidence>
<keyword evidence="11" id="KW-0539">Nucleus</keyword>
<dbReference type="GO" id="GO:0005656">
    <property type="term" value="C:nuclear pre-replicative complex"/>
    <property type="evidence" value="ECO:0007669"/>
    <property type="project" value="UniProtKB-ARBA"/>
</dbReference>
<feature type="compositionally biased region" description="Polar residues" evidence="16">
    <location>
        <begin position="85"/>
        <end position="94"/>
    </location>
</feature>
<dbReference type="OrthoDB" id="10251574at2759"/>
<evidence type="ECO:0000256" key="4">
    <source>
        <dbReference type="ARBA" id="ARBA00022553"/>
    </source>
</evidence>
<dbReference type="GO" id="GO:0042555">
    <property type="term" value="C:MCM complex"/>
    <property type="evidence" value="ECO:0007669"/>
    <property type="project" value="InterPro"/>
</dbReference>
<feature type="compositionally biased region" description="Low complexity" evidence="16">
    <location>
        <begin position="328"/>
        <end position="340"/>
    </location>
</feature>
<comment type="subcellular location">
    <subcellularLocation>
        <location evidence="1">Nucleus</location>
    </subcellularLocation>
</comment>
<feature type="compositionally biased region" description="Polar residues" evidence="16">
    <location>
        <begin position="60"/>
        <end position="76"/>
    </location>
</feature>
<dbReference type="InterPro" id="IPR008047">
    <property type="entry name" value="MCM_4"/>
</dbReference>
<name>A0A0A1TIS5_9HYPO</name>
<gene>
    <name evidence="18" type="ORF">VHEMI06299</name>
</gene>
<dbReference type="SMART" id="SM00350">
    <property type="entry name" value="MCM"/>
    <property type="match status" value="1"/>
</dbReference>
<evidence type="ECO:0000256" key="15">
    <source>
        <dbReference type="RuleBase" id="RU004070"/>
    </source>
</evidence>
<evidence type="ECO:0000259" key="17">
    <source>
        <dbReference type="PROSITE" id="PS50051"/>
    </source>
</evidence>
<dbReference type="Pfam" id="PF17855">
    <property type="entry name" value="MCM_lid"/>
    <property type="match status" value="1"/>
</dbReference>
<dbReference type="GO" id="GO:0006271">
    <property type="term" value="P:DNA strand elongation involved in DNA replication"/>
    <property type="evidence" value="ECO:0007669"/>
    <property type="project" value="TreeGrafter"/>
</dbReference>
<evidence type="ECO:0000256" key="7">
    <source>
        <dbReference type="ARBA" id="ARBA00022801"/>
    </source>
</evidence>
<dbReference type="GO" id="GO:1902975">
    <property type="term" value="P:mitotic DNA replication initiation"/>
    <property type="evidence" value="ECO:0007669"/>
    <property type="project" value="TreeGrafter"/>
</dbReference>
<dbReference type="GO" id="GO:0016887">
    <property type="term" value="F:ATP hydrolysis activity"/>
    <property type="evidence" value="ECO:0007669"/>
    <property type="project" value="RHEA"/>
</dbReference>
<sequence length="1014" mass="111753">MSSPSHRRQRSSQSATPRRNGRQSEANTAREPSSQPGLASSPIFFQSSSPGRGDRENGTNREVSSPLRQMTDSQSTGNGGPIPSSPLQQMSDTQSIMDDQATPRANRNILMGESSPIRYEPSSSPGRSLRQQSELRSESSGLFLGSEARSSASHQRGDVNPDALRTPRAPRRIILDDAGRVVRDGSEAASFPNRNTQTSDADPAAGNDQSLIWGTTVSIDDTFAAFKDFLRNFTLKYRMYRDGMTDEEIKASPEAESKPYWEALENMLLLGSTRLNVDLSDFKLFPPTRKLWYQMQAYPQEIVPVMDQSIHDMMVELARNESASNKPSQSSAGHGASQSSEPAFPSSDRPDEAATPRPADEPQPSLEDQIASSVYIVRPFGLDKSINLRDLNPSDMDRLICIKGMVIRTTPIIPDMKDSFFRCNVCHHSINVGLDRGKIREPTECPRQICASKNSMQIVHNRCSFEDKQVIKLQETPDAVPAGQTPHSVSVCVYNELVDFCKAGDRVELTGIFRVSPIRVNPRQRAIKSVYKTYVDVLHVQKIDKKRMGADPTTLGVQGEDLVDAEAAEGLDETRVISPEDEQKIRETAAREDIYDLLSRSLAPSIYEQDDVKKGVLLQLFGGTNKTFQKGGSPKYRGDINVLLCGDPSTAKSQLLSYVHKIAPRGIYTSGKGSSAVGLTAYVTRDPETKQLVLESGALVLSDGGVCCIDEFDKMSDATRSVLHEVMEQQTVSVAKAGIITTLNARTSILASANPIGSRYNPNLSVPQNIDLPPTLLSRFDLVYLMLDRFDETADRRLAKHLLSLYLEDKPQSAPSATDILPVEFLTMYISYAKSNIQPVISREAAQELVDCYVAMRALGQDVRAAEKRITATTRQLESMIRLSEAHAKMRLSEVVTKDDVHEANRLIQSALKTAATDSQGRIDMSLLTEGTSALDRKRKAELKEATLRLLDELTASGNTVRWTDVSRKLSESASVPIEQADFTEAMRALESENAITISGDGARRSIRRVTAIV</sequence>
<evidence type="ECO:0000256" key="10">
    <source>
        <dbReference type="ARBA" id="ARBA00023125"/>
    </source>
</evidence>
<keyword evidence="6 15" id="KW-0547">Nucleotide-binding</keyword>
<dbReference type="Pfam" id="PF14551">
    <property type="entry name" value="MCM_N"/>
    <property type="match status" value="1"/>
</dbReference>
<feature type="domain" description="MCM C-terminal AAA(+) ATPase" evidence="17">
    <location>
        <begin position="594"/>
        <end position="802"/>
    </location>
</feature>
<dbReference type="FunFam" id="3.40.50.300:FF:000217">
    <property type="entry name" value="DNA helicase"/>
    <property type="match status" value="1"/>
</dbReference>
<keyword evidence="8" id="KW-0347">Helicase</keyword>
<evidence type="ECO:0000256" key="13">
    <source>
        <dbReference type="ARBA" id="ARBA00073498"/>
    </source>
</evidence>
<dbReference type="GO" id="GO:0005524">
    <property type="term" value="F:ATP binding"/>
    <property type="evidence" value="ECO:0007669"/>
    <property type="project" value="UniProtKB-KW"/>
</dbReference>
<dbReference type="PANTHER" id="PTHR11630:SF66">
    <property type="entry name" value="DNA REPLICATION LICENSING FACTOR MCM4"/>
    <property type="match status" value="1"/>
</dbReference>
<keyword evidence="7" id="KW-0378">Hydrolase</keyword>
<dbReference type="GO" id="GO:0097373">
    <property type="term" value="C:MCM core complex"/>
    <property type="evidence" value="ECO:0007669"/>
    <property type="project" value="UniProtKB-ARBA"/>
</dbReference>
<dbReference type="SUPFAM" id="SSF50249">
    <property type="entry name" value="Nucleic acid-binding proteins"/>
    <property type="match status" value="1"/>
</dbReference>
<dbReference type="GO" id="GO:0006279">
    <property type="term" value="P:premeiotic DNA replication"/>
    <property type="evidence" value="ECO:0007669"/>
    <property type="project" value="UniProtKB-ARBA"/>
</dbReference>
<feature type="region of interest" description="Disordered" evidence="16">
    <location>
        <begin position="184"/>
        <end position="207"/>
    </location>
</feature>
<dbReference type="Gene3D" id="3.30.1640.10">
    <property type="entry name" value="mini-chromosome maintenance (MCM) complex, chain A, domain 1"/>
    <property type="match status" value="1"/>
</dbReference>
<keyword evidence="10 15" id="KW-0238">DNA-binding</keyword>
<feature type="compositionally biased region" description="Polar residues" evidence="16">
    <location>
        <begin position="121"/>
        <end position="140"/>
    </location>
</feature>
<keyword evidence="4" id="KW-0597">Phosphoprotein</keyword>
<dbReference type="InterPro" id="IPR012340">
    <property type="entry name" value="NA-bd_OB-fold"/>
</dbReference>
<dbReference type="InterPro" id="IPR033762">
    <property type="entry name" value="MCM_OB"/>
</dbReference>
<evidence type="ECO:0000256" key="8">
    <source>
        <dbReference type="ARBA" id="ARBA00022806"/>
    </source>
</evidence>
<dbReference type="GO" id="GO:0031261">
    <property type="term" value="C:DNA replication preinitiation complex"/>
    <property type="evidence" value="ECO:0007669"/>
    <property type="project" value="UniProtKB-ARBA"/>
</dbReference>
<feature type="compositionally biased region" description="Basic and acidic residues" evidence="16">
    <location>
        <begin position="348"/>
        <end position="360"/>
    </location>
</feature>
<dbReference type="EC" id="3.6.4.12" evidence="3"/>
<dbReference type="Pfam" id="PF21128">
    <property type="entry name" value="WHD_MCM4"/>
    <property type="match status" value="1"/>
</dbReference>
<keyword evidence="9 15" id="KW-0067">ATP-binding</keyword>
<organism evidence="18 19">
    <name type="scientific">[Torrubiella] hemipterigena</name>
    <dbReference type="NCBI Taxonomy" id="1531966"/>
    <lineage>
        <taxon>Eukaryota</taxon>
        <taxon>Fungi</taxon>
        <taxon>Dikarya</taxon>
        <taxon>Ascomycota</taxon>
        <taxon>Pezizomycotina</taxon>
        <taxon>Sordariomycetes</taxon>
        <taxon>Hypocreomycetidae</taxon>
        <taxon>Hypocreales</taxon>
        <taxon>Clavicipitaceae</taxon>
        <taxon>Clavicipitaceae incertae sedis</taxon>
        <taxon>'Torrubiella' clade</taxon>
    </lineage>
</organism>
<dbReference type="GO" id="GO:0043596">
    <property type="term" value="C:nuclear replication fork"/>
    <property type="evidence" value="ECO:0007669"/>
    <property type="project" value="UniProtKB-ARBA"/>
</dbReference>
<dbReference type="InterPro" id="IPR041562">
    <property type="entry name" value="MCM_lid"/>
</dbReference>
<evidence type="ECO:0000313" key="19">
    <source>
        <dbReference type="Proteomes" id="UP000039046"/>
    </source>
</evidence>
<accession>A0A0A1TIS5</accession>
<dbReference type="InterPro" id="IPR031327">
    <property type="entry name" value="MCM"/>
</dbReference>
<dbReference type="Pfam" id="PF00493">
    <property type="entry name" value="MCM"/>
    <property type="match status" value="1"/>
</dbReference>
<reference evidence="18 19" key="1">
    <citation type="journal article" date="2015" name="Genome Announc.">
        <title>Draft Genome Sequence and Gene Annotation of the Entomopathogenic Fungus Verticillium hemipterigenum.</title>
        <authorList>
            <person name="Horn F."/>
            <person name="Habel A."/>
            <person name="Scharf D.H."/>
            <person name="Dworschak J."/>
            <person name="Brakhage A.A."/>
            <person name="Guthke R."/>
            <person name="Hertweck C."/>
            <person name="Linde J."/>
        </authorList>
    </citation>
    <scope>NUCLEOTIDE SEQUENCE [LARGE SCALE GENOMIC DNA]</scope>
</reference>
<keyword evidence="19" id="KW-1185">Reference proteome</keyword>
<dbReference type="AlphaFoldDB" id="A0A0A1TIS5"/>
<dbReference type="SUPFAM" id="SSF52540">
    <property type="entry name" value="P-loop containing nucleoside triphosphate hydrolases"/>
    <property type="match status" value="1"/>
</dbReference>
<dbReference type="HOGENOM" id="CLU_000995_7_1_1"/>
<keyword evidence="5" id="KW-0235">DNA replication</keyword>
<feature type="region of interest" description="Disordered" evidence="16">
    <location>
        <begin position="112"/>
        <end position="171"/>
    </location>
</feature>
<dbReference type="Gene3D" id="3.40.50.300">
    <property type="entry name" value="P-loop containing nucleotide triphosphate hydrolases"/>
    <property type="match status" value="1"/>
</dbReference>
<comment type="similarity">
    <text evidence="2 15">Belongs to the MCM family.</text>
</comment>
<dbReference type="GO" id="GO:0003697">
    <property type="term" value="F:single-stranded DNA binding"/>
    <property type="evidence" value="ECO:0007669"/>
    <property type="project" value="TreeGrafter"/>
</dbReference>
<protein>
    <recommendedName>
        <fullName evidence="13">DNA replication licensing factor MCM4</fullName>
        <ecNumber evidence="3">3.6.4.12</ecNumber>
    </recommendedName>
    <alternativeName>
        <fullName evidence="14">DNA replication licensing factor mcm4</fullName>
    </alternativeName>
</protein>
<dbReference type="PANTHER" id="PTHR11630">
    <property type="entry name" value="DNA REPLICATION LICENSING FACTOR MCM FAMILY MEMBER"/>
    <property type="match status" value="1"/>
</dbReference>
<evidence type="ECO:0000313" key="18">
    <source>
        <dbReference type="EMBL" id="CEJ90520.1"/>
    </source>
</evidence>
<dbReference type="InterPro" id="IPR018525">
    <property type="entry name" value="MCM_CS"/>
</dbReference>
<evidence type="ECO:0000256" key="9">
    <source>
        <dbReference type="ARBA" id="ARBA00022840"/>
    </source>
</evidence>
<dbReference type="Pfam" id="PF17207">
    <property type="entry name" value="MCM_OB"/>
    <property type="match status" value="1"/>
</dbReference>
<evidence type="ECO:0000256" key="11">
    <source>
        <dbReference type="ARBA" id="ARBA00023242"/>
    </source>
</evidence>
<dbReference type="PROSITE" id="PS50051">
    <property type="entry name" value="MCM_2"/>
    <property type="match status" value="1"/>
</dbReference>
<proteinExistence type="inferred from homology"/>
<dbReference type="EMBL" id="CDHN01000003">
    <property type="protein sequence ID" value="CEJ90520.1"/>
    <property type="molecule type" value="Genomic_DNA"/>
</dbReference>
<dbReference type="PROSITE" id="PS00847">
    <property type="entry name" value="MCM_1"/>
    <property type="match status" value="1"/>
</dbReference>
<dbReference type="STRING" id="1531966.A0A0A1TIS5"/>
<dbReference type="PRINTS" id="PR01657">
    <property type="entry name" value="MCMFAMILY"/>
</dbReference>
<dbReference type="FunFam" id="3.30.1640.10:FF:000011">
    <property type="entry name" value="DNA helicase"/>
    <property type="match status" value="1"/>
</dbReference>
<dbReference type="PRINTS" id="PR01660">
    <property type="entry name" value="MCMPROTEIN4"/>
</dbReference>
<dbReference type="InterPro" id="IPR027417">
    <property type="entry name" value="P-loop_NTPase"/>
</dbReference>
<dbReference type="FunFam" id="2.20.28.10:FF:000003">
    <property type="entry name" value="DNA helicase"/>
    <property type="match status" value="1"/>
</dbReference>
<dbReference type="CDD" id="cd17755">
    <property type="entry name" value="MCM4"/>
    <property type="match status" value="1"/>
</dbReference>
<evidence type="ECO:0000256" key="3">
    <source>
        <dbReference type="ARBA" id="ARBA00012551"/>
    </source>
</evidence>
<feature type="region of interest" description="Disordered" evidence="16">
    <location>
        <begin position="320"/>
        <end position="368"/>
    </location>
</feature>
<dbReference type="Gene3D" id="2.20.28.10">
    <property type="match status" value="1"/>
</dbReference>
<evidence type="ECO:0000256" key="14">
    <source>
        <dbReference type="ARBA" id="ARBA00074938"/>
    </source>
</evidence>
<dbReference type="GO" id="GO:0017116">
    <property type="term" value="F:single-stranded DNA helicase activity"/>
    <property type="evidence" value="ECO:0007669"/>
    <property type="project" value="TreeGrafter"/>
</dbReference>
<feature type="region of interest" description="Disordered" evidence="16">
    <location>
        <begin position="1"/>
        <end position="94"/>
    </location>
</feature>
<feature type="compositionally biased region" description="Basic residues" evidence="16">
    <location>
        <begin position="1"/>
        <end position="10"/>
    </location>
</feature>
<evidence type="ECO:0000256" key="16">
    <source>
        <dbReference type="SAM" id="MobiDB-lite"/>
    </source>
</evidence>
<dbReference type="GO" id="GO:0000727">
    <property type="term" value="P:double-strand break repair via break-induced replication"/>
    <property type="evidence" value="ECO:0007669"/>
    <property type="project" value="TreeGrafter"/>
</dbReference>
<evidence type="ECO:0000256" key="5">
    <source>
        <dbReference type="ARBA" id="ARBA00022705"/>
    </source>
</evidence>